<reference evidence="5 6" key="1">
    <citation type="journal article" date="2018" name="Environ. Microbiol.">
        <title>Genomes of ubiquitous marine and hypersaline Hydrogenovibrio, Thiomicrorhabdus and Thiomicrospira spp. encode a diversity of mechanisms to sustain chemolithoautotrophy in heterogeneous environments.</title>
        <authorList>
            <person name="Scott K.M."/>
            <person name="Williams J."/>
            <person name="Porter C.M.B."/>
            <person name="Russel S."/>
            <person name="Harmer T.L."/>
            <person name="Paul J.H."/>
            <person name="Antonen K.M."/>
            <person name="Bridges M.K."/>
            <person name="Camper G.J."/>
            <person name="Campla C.K."/>
            <person name="Casella L.G."/>
            <person name="Chase E."/>
            <person name="Conrad J.W."/>
            <person name="Cruz M.C."/>
            <person name="Dunlap D.S."/>
            <person name="Duran L."/>
            <person name="Fahsbender E.M."/>
            <person name="Goldsmith D.B."/>
            <person name="Keeley R.F."/>
            <person name="Kondoff M.R."/>
            <person name="Kussy B.I."/>
            <person name="Lane M.K."/>
            <person name="Lawler S."/>
            <person name="Leigh B.A."/>
            <person name="Lewis C."/>
            <person name="Lostal L.M."/>
            <person name="Marking D."/>
            <person name="Mancera P.A."/>
            <person name="McClenthan E.C."/>
            <person name="McIntyre E.A."/>
            <person name="Mine J.A."/>
            <person name="Modi S."/>
            <person name="Moore B.D."/>
            <person name="Morgan W.A."/>
            <person name="Nelson K.M."/>
            <person name="Nguyen K.N."/>
            <person name="Ogburn N."/>
            <person name="Parrino D.G."/>
            <person name="Pedapudi A.D."/>
            <person name="Pelham R.P."/>
            <person name="Preece A.M."/>
            <person name="Rampersad E.A."/>
            <person name="Richardson J.C."/>
            <person name="Rodgers C.M."/>
            <person name="Schaffer B.L."/>
            <person name="Sheridan N.E."/>
            <person name="Solone M.R."/>
            <person name="Staley Z.R."/>
            <person name="Tabuchi M."/>
            <person name="Waide R.J."/>
            <person name="Wanjugi P.W."/>
            <person name="Young S."/>
            <person name="Clum A."/>
            <person name="Daum C."/>
            <person name="Huntemann M."/>
            <person name="Ivanova N."/>
            <person name="Kyrpides N."/>
            <person name="Mikhailova N."/>
            <person name="Palaniappan K."/>
            <person name="Pillay M."/>
            <person name="Reddy T.B.K."/>
            <person name="Shapiro N."/>
            <person name="Stamatis D."/>
            <person name="Varghese N."/>
            <person name="Woyke T."/>
            <person name="Boden R."/>
            <person name="Freyermuth S.K."/>
            <person name="Kerfeld C.A."/>
        </authorList>
    </citation>
    <scope>NUCLEOTIDE SEQUENCE [LARGE SCALE GENOMIC DNA]</scope>
    <source>
        <strain evidence="5 6">JR-2</strain>
    </source>
</reference>
<comment type="subcellular location">
    <subcellularLocation>
        <location evidence="4">Cytoplasm</location>
    </subcellularLocation>
    <subcellularLocation>
        <location evidence="4">Cell membrane</location>
        <topology evidence="4">Peripheral membrane protein</topology>
        <orientation evidence="4">Cytoplasmic side</orientation>
    </subcellularLocation>
</comment>
<proteinExistence type="inferred from homology"/>
<keyword evidence="1 4" id="KW-1003">Cell membrane</keyword>
<dbReference type="HAMAP" id="MF_00695">
    <property type="entry name" value="HflD_protein"/>
    <property type="match status" value="1"/>
</dbReference>
<dbReference type="Pfam" id="PF04356">
    <property type="entry name" value="DUF489"/>
    <property type="match status" value="1"/>
</dbReference>
<organism evidence="5 6">
    <name type="scientific">Hydrogenovibrio thermophilus</name>
    <dbReference type="NCBI Taxonomy" id="265883"/>
    <lineage>
        <taxon>Bacteria</taxon>
        <taxon>Pseudomonadati</taxon>
        <taxon>Pseudomonadota</taxon>
        <taxon>Gammaproteobacteria</taxon>
        <taxon>Thiotrichales</taxon>
        <taxon>Piscirickettsiaceae</taxon>
        <taxon>Hydrogenovibrio</taxon>
    </lineage>
</organism>
<sequence>MTQAYTDQDKAIALIGIYQVAQQVYQLATSGKTDEIAYQTSINSLFCENPDDTLDVFGGDVQNIQLGVNTLLAQMSSNESVSARNIEVTKYVLSLMILEKNVSKTEGTFDKVSRVIESACAQRTHFGDFHENVIATLARAYSENISPINPRIMVNGQHGHLQNPKTANKIRALLLAGIRAAVLWRQVGGSRWGLLWSRKKYLQAAQALYRVPADNSESTEQ</sequence>
<dbReference type="InterPro" id="IPR035932">
    <property type="entry name" value="HflD-like_sf"/>
</dbReference>
<evidence type="ECO:0000256" key="2">
    <source>
        <dbReference type="ARBA" id="ARBA00022490"/>
    </source>
</evidence>
<dbReference type="PANTHER" id="PTHR38100:SF1">
    <property type="entry name" value="HIGH FREQUENCY LYSOGENIZATION PROTEIN HFLD"/>
    <property type="match status" value="1"/>
</dbReference>
<dbReference type="Proteomes" id="UP000285478">
    <property type="component" value="Chromosome"/>
</dbReference>
<dbReference type="InterPro" id="IPR007451">
    <property type="entry name" value="HflD"/>
</dbReference>
<dbReference type="PANTHER" id="PTHR38100">
    <property type="entry name" value="HIGH FREQUENCY LYSOGENIZATION PROTEIN HFLD"/>
    <property type="match status" value="1"/>
</dbReference>
<dbReference type="AlphaFoldDB" id="A0A410H2W6"/>
<dbReference type="GO" id="GO:0005737">
    <property type="term" value="C:cytoplasm"/>
    <property type="evidence" value="ECO:0007669"/>
    <property type="project" value="UniProtKB-SubCell"/>
</dbReference>
<dbReference type="KEGG" id="htr:EPV75_06065"/>
<evidence type="ECO:0000313" key="5">
    <source>
        <dbReference type="EMBL" id="QAB15262.1"/>
    </source>
</evidence>
<dbReference type="EMBL" id="CP035033">
    <property type="protein sequence ID" value="QAB15262.1"/>
    <property type="molecule type" value="Genomic_DNA"/>
</dbReference>
<name>A0A410H2W6_9GAMM</name>
<comment type="similarity">
    <text evidence="4">Belongs to the HflD family.</text>
</comment>
<gene>
    <name evidence="4 5" type="primary">hflD</name>
    <name evidence="5" type="ORF">EPV75_06065</name>
</gene>
<accession>A0A410H2W6</accession>
<dbReference type="Gene3D" id="1.10.3890.10">
    <property type="entry name" value="HflD-like"/>
    <property type="match status" value="1"/>
</dbReference>
<evidence type="ECO:0000256" key="1">
    <source>
        <dbReference type="ARBA" id="ARBA00022475"/>
    </source>
</evidence>
<keyword evidence="6" id="KW-1185">Reference proteome</keyword>
<protein>
    <recommendedName>
        <fullName evidence="4">High frequency lysogenization protein HflD homolog</fullName>
    </recommendedName>
</protein>
<dbReference type="NCBIfam" id="NF001246">
    <property type="entry name" value="PRK00218.1-2"/>
    <property type="match status" value="1"/>
</dbReference>
<dbReference type="SUPFAM" id="SSF101322">
    <property type="entry name" value="YcfC-like"/>
    <property type="match status" value="1"/>
</dbReference>
<keyword evidence="2 4" id="KW-0963">Cytoplasm</keyword>
<dbReference type="GO" id="GO:0005886">
    <property type="term" value="C:plasma membrane"/>
    <property type="evidence" value="ECO:0007669"/>
    <property type="project" value="UniProtKB-SubCell"/>
</dbReference>
<evidence type="ECO:0000313" key="6">
    <source>
        <dbReference type="Proteomes" id="UP000285478"/>
    </source>
</evidence>
<dbReference type="RefSeq" id="WP_128384800.1">
    <property type="nucleotide sequence ID" value="NZ_CP035033.1"/>
</dbReference>
<evidence type="ECO:0000256" key="3">
    <source>
        <dbReference type="ARBA" id="ARBA00023136"/>
    </source>
</evidence>
<evidence type="ECO:0000256" key="4">
    <source>
        <dbReference type="HAMAP-Rule" id="MF_00695"/>
    </source>
</evidence>
<keyword evidence="3 4" id="KW-0472">Membrane</keyword>